<evidence type="ECO:0000313" key="2">
    <source>
        <dbReference type="Proteomes" id="UP000257016"/>
    </source>
</evidence>
<organism evidence="1 2">
    <name type="scientific">Cupriavidus taiwanensis</name>
    <dbReference type="NCBI Taxonomy" id="164546"/>
    <lineage>
        <taxon>Bacteria</taxon>
        <taxon>Pseudomonadati</taxon>
        <taxon>Pseudomonadota</taxon>
        <taxon>Betaproteobacteria</taxon>
        <taxon>Burkholderiales</taxon>
        <taxon>Burkholderiaceae</taxon>
        <taxon>Cupriavidus</taxon>
    </lineage>
</organism>
<accession>A0A976AES8</accession>
<gene>
    <name evidence="1" type="ORF">CBM2586_P80005</name>
</gene>
<proteinExistence type="predicted"/>
<reference evidence="1 2" key="1">
    <citation type="submission" date="2018-01" db="EMBL/GenBank/DDBJ databases">
        <authorList>
            <person name="Clerissi C."/>
        </authorList>
    </citation>
    <scope>NUCLEOTIDE SEQUENCE [LARGE SCALE GENOMIC DNA]</scope>
    <source>
        <strain evidence="1">Cupriavidus taiwanensis LMG 19430</strain>
        <plasmid evidence="2">cbm2586_p</plasmid>
    </source>
</reference>
<dbReference type="AlphaFoldDB" id="A0A976AES8"/>
<dbReference type="Proteomes" id="UP000257016">
    <property type="component" value="Unassembled WGS sequence"/>
</dbReference>
<protein>
    <submittedName>
        <fullName evidence="1">Uncharacterized protein</fullName>
    </submittedName>
</protein>
<name>A0A976AES8_9BURK</name>
<geneLocation type="plasmid" evidence="2">
    <name>cbm2586_p</name>
</geneLocation>
<sequence length="51" mass="5937">MANRPGRRLRVPINCETDRTISPLTVRIQPNYLETQESNLLILREPVVHLL</sequence>
<dbReference type="EMBL" id="OFSN01000065">
    <property type="protein sequence ID" value="SOY78234.1"/>
    <property type="molecule type" value="Genomic_DNA"/>
</dbReference>
<evidence type="ECO:0000313" key="1">
    <source>
        <dbReference type="EMBL" id="SOY78234.1"/>
    </source>
</evidence>
<comment type="caution">
    <text evidence="1">The sequence shown here is derived from an EMBL/GenBank/DDBJ whole genome shotgun (WGS) entry which is preliminary data.</text>
</comment>